<keyword evidence="3" id="KW-1185">Reference proteome</keyword>
<dbReference type="RefSeq" id="WP_062537417.1">
    <property type="nucleotide sequence ID" value="NZ_DF970238.1"/>
</dbReference>
<proteinExistence type="predicted"/>
<dbReference type="OrthoDB" id="5673400at2"/>
<dbReference type="GO" id="GO:0051536">
    <property type="term" value="F:iron-sulfur cluster binding"/>
    <property type="evidence" value="ECO:0007669"/>
    <property type="project" value="InterPro"/>
</dbReference>
<dbReference type="Pfam" id="PF05100">
    <property type="entry name" value="Phage_tail_L"/>
    <property type="match status" value="1"/>
</dbReference>
<accession>A0A0K8QR25</accession>
<dbReference type="AlphaFoldDB" id="A0A0K8QR25"/>
<dbReference type="STRING" id="1475481.GCA_000953855_02196"/>
<reference evidence="2" key="2">
    <citation type="submission" date="2015-08" db="EMBL/GenBank/DDBJ databases">
        <title>Complete DNA Sequence of Pseudomonas syringae pv. actinidiae, the Causal Agent of Kiwifruit Canker Disease.</title>
        <authorList>
            <person name="Rikkerink E.H.A."/>
            <person name="Fineran P.C."/>
        </authorList>
    </citation>
    <scope>NUCLEOTIDE SEQUENCE</scope>
    <source>
        <strain evidence="2">SkMP5</strain>
    </source>
</reference>
<dbReference type="GO" id="GO:0046718">
    <property type="term" value="P:symbiont entry into host cell"/>
    <property type="evidence" value="ECO:0007669"/>
    <property type="project" value="InterPro"/>
</dbReference>
<dbReference type="EMBL" id="DF952378">
    <property type="protein sequence ID" value="GAN43866.1"/>
    <property type="molecule type" value="Genomic_DNA"/>
</dbReference>
<dbReference type="EMBL" id="DF970238">
    <property type="protein sequence ID" value="GAP66832.1"/>
    <property type="molecule type" value="Genomic_DNA"/>
</dbReference>
<dbReference type="InterPro" id="IPR006487">
    <property type="entry name" value="Phage_lambda_L"/>
</dbReference>
<name>A0A0K8QR25_9GAMM</name>
<evidence type="ECO:0000313" key="1">
    <source>
        <dbReference type="EMBL" id="GAN43866.1"/>
    </source>
</evidence>
<organism evidence="2">
    <name type="scientific">Mizugakiibacter sediminis</name>
    <dbReference type="NCBI Taxonomy" id="1475481"/>
    <lineage>
        <taxon>Bacteria</taxon>
        <taxon>Pseudomonadati</taxon>
        <taxon>Pseudomonadota</taxon>
        <taxon>Gammaproteobacteria</taxon>
        <taxon>Lysobacterales</taxon>
        <taxon>Rhodanobacteraceae</taxon>
        <taxon>Mizugakiibacter</taxon>
    </lineage>
</organism>
<evidence type="ECO:0000313" key="2">
    <source>
        <dbReference type="EMBL" id="GAP66832.1"/>
    </source>
</evidence>
<evidence type="ECO:0000313" key="3">
    <source>
        <dbReference type="Proteomes" id="UP000253740"/>
    </source>
</evidence>
<dbReference type="HOGENOM" id="CLU_077143_0_1_6"/>
<protein>
    <submittedName>
        <fullName evidence="1">Tail protein</fullName>
    </submittedName>
</protein>
<sequence length="227" mass="24633">MTFKADIQTLEPGELVELFEVDATAISGDLLRFHAYTQIGSIWWQGNEYSPWPITAEGFELQPSKPPVPMLTVANIDGSISAICLQYQDMVGAVVTRHRTLGKYLDAANFGGTNPTADPTQEMPPDKWFIERKAAETSTAVQFELSSALDFNGVQLPRRVIIAGQCPWVYRSAECGYTGPAVADASDNPTSDPALDVCGKRLSSCKLRFGANNPLPFGGFPAASLTR</sequence>
<dbReference type="Proteomes" id="UP000253740">
    <property type="component" value="Unassembled WGS sequence"/>
</dbReference>
<dbReference type="NCBIfam" id="TIGR01600">
    <property type="entry name" value="phage_tail_L"/>
    <property type="match status" value="1"/>
</dbReference>
<reference evidence="1" key="1">
    <citation type="submission" date="2015-03" db="EMBL/GenBank/DDBJ databases">
        <title>Draft genome sequence of Mizugakiibacter sediminis skMP5.</title>
        <authorList>
            <person name="Watanabe T."/>
            <person name="Kojima H."/>
            <person name="Fukui M."/>
        </authorList>
    </citation>
    <scope>NUCLEOTIDE SEQUENCE</scope>
    <source>
        <strain evidence="1">SkMP5</strain>
    </source>
</reference>
<dbReference type="GO" id="GO:0030430">
    <property type="term" value="C:host cell cytoplasm"/>
    <property type="evidence" value="ECO:0007669"/>
    <property type="project" value="InterPro"/>
</dbReference>
<gene>
    <name evidence="1" type="ORF">MBSD_0379</name>
    <name evidence="2" type="ORF">MBSD_n2147</name>
</gene>